<dbReference type="GO" id="GO:0016747">
    <property type="term" value="F:acyltransferase activity, transferring groups other than amino-acyl groups"/>
    <property type="evidence" value="ECO:0007669"/>
    <property type="project" value="InterPro"/>
</dbReference>
<dbReference type="CDD" id="cd04301">
    <property type="entry name" value="NAT_SF"/>
    <property type="match status" value="1"/>
</dbReference>
<evidence type="ECO:0000259" key="1">
    <source>
        <dbReference type="PROSITE" id="PS51186"/>
    </source>
</evidence>
<protein>
    <recommendedName>
        <fullName evidence="1">N-acetyltransferase domain-containing protein</fullName>
    </recommendedName>
</protein>
<organism evidence="2">
    <name type="scientific">marine metagenome</name>
    <dbReference type="NCBI Taxonomy" id="408172"/>
    <lineage>
        <taxon>unclassified sequences</taxon>
        <taxon>metagenomes</taxon>
        <taxon>ecological metagenomes</taxon>
    </lineage>
</organism>
<dbReference type="SUPFAM" id="SSF55729">
    <property type="entry name" value="Acyl-CoA N-acyltransferases (Nat)"/>
    <property type="match status" value="1"/>
</dbReference>
<name>A0A381T8H6_9ZZZZ</name>
<dbReference type="EMBL" id="UINC01003889">
    <property type="protein sequence ID" value="SVA10083.1"/>
    <property type="molecule type" value="Genomic_DNA"/>
</dbReference>
<dbReference type="Pfam" id="PF00583">
    <property type="entry name" value="Acetyltransf_1"/>
    <property type="match status" value="1"/>
</dbReference>
<dbReference type="PROSITE" id="PS51186">
    <property type="entry name" value="GNAT"/>
    <property type="match status" value="1"/>
</dbReference>
<feature type="domain" description="N-acetyltransferase" evidence="1">
    <location>
        <begin position="26"/>
        <end position="189"/>
    </location>
</feature>
<evidence type="ECO:0000313" key="2">
    <source>
        <dbReference type="EMBL" id="SVA10083.1"/>
    </source>
</evidence>
<accession>A0A381T8H6</accession>
<dbReference type="InterPro" id="IPR016181">
    <property type="entry name" value="Acyl_CoA_acyltransferase"/>
</dbReference>
<proteinExistence type="predicted"/>
<dbReference type="AlphaFoldDB" id="A0A381T8H6"/>
<reference evidence="2" key="1">
    <citation type="submission" date="2018-05" db="EMBL/GenBank/DDBJ databases">
        <authorList>
            <person name="Lanie J.A."/>
            <person name="Ng W.-L."/>
            <person name="Kazmierczak K.M."/>
            <person name="Andrzejewski T.M."/>
            <person name="Davidsen T.M."/>
            <person name="Wayne K.J."/>
            <person name="Tettelin H."/>
            <person name="Glass J.I."/>
            <person name="Rusch D."/>
            <person name="Podicherti R."/>
            <person name="Tsui H.-C.T."/>
            <person name="Winkler M.E."/>
        </authorList>
    </citation>
    <scope>NUCLEOTIDE SEQUENCE</scope>
</reference>
<gene>
    <name evidence="2" type="ORF">METZ01_LOCUS62937</name>
</gene>
<dbReference type="Gene3D" id="3.40.630.30">
    <property type="match status" value="1"/>
</dbReference>
<dbReference type="InterPro" id="IPR000182">
    <property type="entry name" value="GNAT_dom"/>
</dbReference>
<sequence length="189" mass="21804">MAEPNFQPDKESTSKVIASSGPFQIELMKKVGSDDYPILIRISETLADEFGTRSKLTPNTIQVYFNREGSLPFIARYQGDIIGYIIGVPIEILDREPWARTDVHFGENNTLYTYAFVIESKYKGNGYAKMLKRVYLNWARKQEHLKYMTGHVMEGIAKNFTRQVTVVNLVANWQGTSKVFEYYRRTLDP</sequence>